<name>A0A1S3K7N8_LINAN</name>
<evidence type="ECO:0000256" key="6">
    <source>
        <dbReference type="ARBA" id="ARBA00022692"/>
    </source>
</evidence>
<dbReference type="InParanoid" id="A0A1S3K7N8"/>
<keyword evidence="9 12" id="KW-0333">Golgi apparatus</keyword>
<keyword evidence="7" id="KW-0735">Signal-anchor</keyword>
<keyword evidence="10" id="KW-0472">Membrane</keyword>
<dbReference type="EC" id="2.4.1.-" evidence="12"/>
<feature type="domain" description="Fucosyltransferase N-terminal" evidence="14">
    <location>
        <begin position="89"/>
        <end position="197"/>
    </location>
</feature>
<sequence>MEETSGGKSPSGSRTNGFCNVKKSSHTAILSMTIFFGISSLFMLLKLSDVHGKIWASNHHRMHNAADSEMDKGQTEYWAKKTDPRSFSKPKLILYWDPGPGWRYMNLSALTKPVFKSLGCEIDHCVYTEDRSLADQSDAIVFVARSLGSKPRKLPHQRWVWVTHESSCHTKEVRGPWAGMFNWTMTYRLDSDIFAPWHFPRKRDNVLVKNFTDIALRKSKTVAWFVSHCASSSRRESYVKEMQKYIDVDIYGQCGPFKCSRSKNKECEARVFKEYKFYLAFENSITKDY</sequence>
<dbReference type="PANTHER" id="PTHR48438:SF1">
    <property type="entry name" value="ALPHA-(1,3)-FUCOSYLTRANSFERASE C-RELATED"/>
    <property type="match status" value="1"/>
</dbReference>
<evidence type="ECO:0000256" key="10">
    <source>
        <dbReference type="ARBA" id="ARBA00023136"/>
    </source>
</evidence>
<dbReference type="PANTHER" id="PTHR48438">
    <property type="entry name" value="ALPHA-(1,3)-FUCOSYLTRANSFERASE C-RELATED"/>
    <property type="match status" value="1"/>
</dbReference>
<protein>
    <recommendedName>
        <fullName evidence="12">Fucosyltransferase</fullName>
        <ecNumber evidence="12">2.4.1.-</ecNumber>
    </recommendedName>
</protein>
<comment type="subcellular location">
    <subcellularLocation>
        <location evidence="1">Golgi apparatus membrane</location>
        <topology evidence="1">Single-pass type II membrane protein</topology>
    </subcellularLocation>
    <subcellularLocation>
        <location evidence="12">Golgi apparatus</location>
        <location evidence="12">Golgi stack membrane</location>
        <topology evidence="12">Single-pass type II membrane protein</topology>
    </subcellularLocation>
</comment>
<dbReference type="STRING" id="7574.A0A1S3K7N8"/>
<dbReference type="InterPro" id="IPR031481">
    <property type="entry name" value="Glyco_tran_10_N"/>
</dbReference>
<gene>
    <name evidence="16" type="primary">LOC106179391</name>
</gene>
<evidence type="ECO:0000256" key="4">
    <source>
        <dbReference type="ARBA" id="ARBA00022676"/>
    </source>
</evidence>
<dbReference type="Gene3D" id="3.40.50.11660">
    <property type="entry name" value="Glycosyl transferase family 10, C-terminal domain"/>
    <property type="match status" value="1"/>
</dbReference>
<dbReference type="AlphaFoldDB" id="A0A1S3K7N8"/>
<proteinExistence type="inferred from homology"/>
<comment type="pathway">
    <text evidence="2">Protein modification; protein glycosylation.</text>
</comment>
<dbReference type="Proteomes" id="UP000085678">
    <property type="component" value="Unplaced"/>
</dbReference>
<evidence type="ECO:0000313" key="15">
    <source>
        <dbReference type="Proteomes" id="UP000085678"/>
    </source>
</evidence>
<keyword evidence="6 12" id="KW-0812">Transmembrane</keyword>
<dbReference type="OrthoDB" id="427096at2759"/>
<evidence type="ECO:0000259" key="14">
    <source>
        <dbReference type="Pfam" id="PF17039"/>
    </source>
</evidence>
<dbReference type="InterPro" id="IPR055270">
    <property type="entry name" value="Glyco_tran_10_C"/>
</dbReference>
<feature type="domain" description="Fucosyltransferase C-terminal" evidence="13">
    <location>
        <begin position="217"/>
        <end position="289"/>
    </location>
</feature>
<evidence type="ECO:0000256" key="9">
    <source>
        <dbReference type="ARBA" id="ARBA00023034"/>
    </source>
</evidence>
<evidence type="ECO:0000256" key="11">
    <source>
        <dbReference type="ARBA" id="ARBA00023180"/>
    </source>
</evidence>
<evidence type="ECO:0000256" key="1">
    <source>
        <dbReference type="ARBA" id="ARBA00004323"/>
    </source>
</evidence>
<keyword evidence="8" id="KW-1133">Transmembrane helix</keyword>
<evidence type="ECO:0000256" key="7">
    <source>
        <dbReference type="ARBA" id="ARBA00022968"/>
    </source>
</evidence>
<dbReference type="GO" id="GO:0032580">
    <property type="term" value="C:Golgi cisterna membrane"/>
    <property type="evidence" value="ECO:0007669"/>
    <property type="project" value="UniProtKB-SubCell"/>
</dbReference>
<dbReference type="GeneID" id="106179391"/>
<dbReference type="GO" id="GO:0000139">
    <property type="term" value="C:Golgi membrane"/>
    <property type="evidence" value="ECO:0007669"/>
    <property type="project" value="UniProtKB-SubCell"/>
</dbReference>
<reference evidence="16" key="1">
    <citation type="submission" date="2025-08" db="UniProtKB">
        <authorList>
            <consortium name="RefSeq"/>
        </authorList>
    </citation>
    <scope>IDENTIFICATION</scope>
    <source>
        <tissue evidence="16">Gonads</tissue>
    </source>
</reference>
<dbReference type="KEGG" id="lak:106179391"/>
<dbReference type="Pfam" id="PF17039">
    <property type="entry name" value="Glyco_tran_10_N"/>
    <property type="match status" value="1"/>
</dbReference>
<dbReference type="InterPro" id="IPR001503">
    <property type="entry name" value="Glyco_trans_10"/>
</dbReference>
<keyword evidence="15" id="KW-1185">Reference proteome</keyword>
<dbReference type="GO" id="GO:0008417">
    <property type="term" value="F:fucosyltransferase activity"/>
    <property type="evidence" value="ECO:0007669"/>
    <property type="project" value="InterPro"/>
</dbReference>
<evidence type="ECO:0000256" key="8">
    <source>
        <dbReference type="ARBA" id="ARBA00022989"/>
    </source>
</evidence>
<evidence type="ECO:0000256" key="12">
    <source>
        <dbReference type="RuleBase" id="RU003832"/>
    </source>
</evidence>
<evidence type="ECO:0000256" key="3">
    <source>
        <dbReference type="ARBA" id="ARBA00008919"/>
    </source>
</evidence>
<accession>A0A1S3K7N8</accession>
<evidence type="ECO:0000259" key="13">
    <source>
        <dbReference type="Pfam" id="PF00852"/>
    </source>
</evidence>
<evidence type="ECO:0000313" key="16">
    <source>
        <dbReference type="RefSeq" id="XP_013418459.1"/>
    </source>
</evidence>
<organism evidence="15 16">
    <name type="scientific">Lingula anatina</name>
    <name type="common">Brachiopod</name>
    <name type="synonym">Lingula unguis</name>
    <dbReference type="NCBI Taxonomy" id="7574"/>
    <lineage>
        <taxon>Eukaryota</taxon>
        <taxon>Metazoa</taxon>
        <taxon>Spiralia</taxon>
        <taxon>Lophotrochozoa</taxon>
        <taxon>Brachiopoda</taxon>
        <taxon>Linguliformea</taxon>
        <taxon>Lingulata</taxon>
        <taxon>Lingulida</taxon>
        <taxon>Linguloidea</taxon>
        <taxon>Lingulidae</taxon>
        <taxon>Lingula</taxon>
    </lineage>
</organism>
<evidence type="ECO:0000256" key="2">
    <source>
        <dbReference type="ARBA" id="ARBA00004922"/>
    </source>
</evidence>
<keyword evidence="4 12" id="KW-0328">Glycosyltransferase</keyword>
<dbReference type="InterPro" id="IPR038577">
    <property type="entry name" value="GT10-like_C_sf"/>
</dbReference>
<dbReference type="SUPFAM" id="SSF53756">
    <property type="entry name" value="UDP-Glycosyltransferase/glycogen phosphorylase"/>
    <property type="match status" value="1"/>
</dbReference>
<comment type="similarity">
    <text evidence="3 12">Belongs to the glycosyltransferase 10 family.</text>
</comment>
<keyword evidence="5 12" id="KW-0808">Transferase</keyword>
<dbReference type="Pfam" id="PF00852">
    <property type="entry name" value="Glyco_transf_10"/>
    <property type="match status" value="1"/>
</dbReference>
<dbReference type="UniPathway" id="UPA00378"/>
<keyword evidence="11" id="KW-0325">Glycoprotein</keyword>
<evidence type="ECO:0000256" key="5">
    <source>
        <dbReference type="ARBA" id="ARBA00022679"/>
    </source>
</evidence>
<dbReference type="RefSeq" id="XP_013418459.1">
    <property type="nucleotide sequence ID" value="XM_013563005.1"/>
</dbReference>